<evidence type="ECO:0000313" key="1">
    <source>
        <dbReference type="EnsemblPlants" id="cds.evm.model.01.3008"/>
    </source>
</evidence>
<dbReference type="EMBL" id="UZAU01000083">
    <property type="status" value="NOT_ANNOTATED_CDS"/>
    <property type="molecule type" value="Genomic_DNA"/>
</dbReference>
<sequence>MGFSVIEENEIDMVLDDLRGKNYKEANIYLVLPDPVYAVEWRLDEEAVRHVPQPSFAKLDKCIPKELPFDSDLVADVVVNPKGHHDRNDNFFNKFLQWGDLAT</sequence>
<reference evidence="1" key="1">
    <citation type="submission" date="2018-11" db="EMBL/GenBank/DDBJ databases">
        <authorList>
            <person name="Grassa J C."/>
        </authorList>
    </citation>
    <scope>NUCLEOTIDE SEQUENCE [LARGE SCALE GENOMIC DNA]</scope>
</reference>
<dbReference type="Gramene" id="evm.model.01.3008">
    <property type="protein sequence ID" value="cds.evm.model.01.3008"/>
    <property type="gene ID" value="evm.TU.01.3008"/>
</dbReference>
<protein>
    <submittedName>
        <fullName evidence="1">Uncharacterized protein</fullName>
    </submittedName>
</protein>
<dbReference type="AlphaFoldDB" id="A0A803NND3"/>
<organism evidence="1 2">
    <name type="scientific">Cannabis sativa</name>
    <name type="common">Hemp</name>
    <name type="synonym">Marijuana</name>
    <dbReference type="NCBI Taxonomy" id="3483"/>
    <lineage>
        <taxon>Eukaryota</taxon>
        <taxon>Viridiplantae</taxon>
        <taxon>Streptophyta</taxon>
        <taxon>Embryophyta</taxon>
        <taxon>Tracheophyta</taxon>
        <taxon>Spermatophyta</taxon>
        <taxon>Magnoliopsida</taxon>
        <taxon>eudicotyledons</taxon>
        <taxon>Gunneridae</taxon>
        <taxon>Pentapetalae</taxon>
        <taxon>rosids</taxon>
        <taxon>fabids</taxon>
        <taxon>Rosales</taxon>
        <taxon>Cannabaceae</taxon>
        <taxon>Cannabis</taxon>
    </lineage>
</organism>
<proteinExistence type="predicted"/>
<accession>A0A803NND3</accession>
<evidence type="ECO:0000313" key="2">
    <source>
        <dbReference type="Proteomes" id="UP000596661"/>
    </source>
</evidence>
<dbReference type="EnsemblPlants" id="evm.model.01.3008">
    <property type="protein sequence ID" value="cds.evm.model.01.3008"/>
    <property type="gene ID" value="evm.TU.01.3008"/>
</dbReference>
<dbReference type="Proteomes" id="UP000596661">
    <property type="component" value="Chromosome 1"/>
</dbReference>
<name>A0A803NND3_CANSA</name>
<keyword evidence="2" id="KW-1185">Reference proteome</keyword>
<reference evidence="1" key="2">
    <citation type="submission" date="2021-03" db="UniProtKB">
        <authorList>
            <consortium name="EnsemblPlants"/>
        </authorList>
    </citation>
    <scope>IDENTIFICATION</scope>
</reference>